<evidence type="ECO:0000256" key="1">
    <source>
        <dbReference type="ARBA" id="ARBA00022801"/>
    </source>
</evidence>
<protein>
    <recommendedName>
        <fullName evidence="3">HAD family hydrolase</fullName>
    </recommendedName>
</protein>
<dbReference type="Gene3D" id="3.40.50.1000">
    <property type="entry name" value="HAD superfamily/HAD-like"/>
    <property type="match status" value="1"/>
</dbReference>
<sequence>MIQAILFDLDDTLLGNHMDIFLPSYFALLGDHAAQYMPRDTFLKELMICTHAMVQNVDPTVSNRDVFWHCFERRTGLDTGEVETFFEQFYRNQFHQLEETTRKRPFAAKLIQHCQKAGLDVIIATNPLFPRTAIEARLAWAGLPVNEYDFALVTTYENMHATKPQPAYYAEILQKIDCAPENVLMVGDDWGNDIVPAASLGIHTFWLASADASPPTDLYTHRGASLQELHQLLAAGWQPVH</sequence>
<name>A0A3B0VNF2_9ZZZZ</name>
<accession>A0A3B0VNF2</accession>
<dbReference type="EMBL" id="UOEU01000470">
    <property type="protein sequence ID" value="VAW33686.1"/>
    <property type="molecule type" value="Genomic_DNA"/>
</dbReference>
<dbReference type="SUPFAM" id="SSF56784">
    <property type="entry name" value="HAD-like"/>
    <property type="match status" value="1"/>
</dbReference>
<dbReference type="SFLD" id="SFLDG01129">
    <property type="entry name" value="C1.5:_HAD__Beta-PGM__Phosphata"/>
    <property type="match status" value="1"/>
</dbReference>
<evidence type="ECO:0000313" key="2">
    <source>
        <dbReference type="EMBL" id="VAW33686.1"/>
    </source>
</evidence>
<dbReference type="NCBIfam" id="TIGR01549">
    <property type="entry name" value="HAD-SF-IA-v1"/>
    <property type="match status" value="1"/>
</dbReference>
<dbReference type="PRINTS" id="PR00413">
    <property type="entry name" value="HADHALOGNASE"/>
</dbReference>
<dbReference type="InterPro" id="IPR036412">
    <property type="entry name" value="HAD-like_sf"/>
</dbReference>
<evidence type="ECO:0008006" key="3">
    <source>
        <dbReference type="Google" id="ProtNLM"/>
    </source>
</evidence>
<dbReference type="GO" id="GO:0016787">
    <property type="term" value="F:hydrolase activity"/>
    <property type="evidence" value="ECO:0007669"/>
    <property type="project" value="UniProtKB-KW"/>
</dbReference>
<keyword evidence="1" id="KW-0378">Hydrolase</keyword>
<dbReference type="PANTHER" id="PTHR43316">
    <property type="entry name" value="HYDROLASE, HALOACID DELAHOGENASE-RELATED"/>
    <property type="match status" value="1"/>
</dbReference>
<organism evidence="2">
    <name type="scientific">hydrothermal vent metagenome</name>
    <dbReference type="NCBI Taxonomy" id="652676"/>
    <lineage>
        <taxon>unclassified sequences</taxon>
        <taxon>metagenomes</taxon>
        <taxon>ecological metagenomes</taxon>
    </lineage>
</organism>
<dbReference type="AlphaFoldDB" id="A0A3B0VNF2"/>
<proteinExistence type="predicted"/>
<dbReference type="InterPro" id="IPR006439">
    <property type="entry name" value="HAD-SF_hydro_IA"/>
</dbReference>
<dbReference type="SFLD" id="SFLDS00003">
    <property type="entry name" value="Haloacid_Dehalogenase"/>
    <property type="match status" value="1"/>
</dbReference>
<dbReference type="Pfam" id="PF00702">
    <property type="entry name" value="Hydrolase"/>
    <property type="match status" value="1"/>
</dbReference>
<dbReference type="InterPro" id="IPR051540">
    <property type="entry name" value="S-2-haloacid_dehalogenase"/>
</dbReference>
<dbReference type="PANTHER" id="PTHR43316:SF3">
    <property type="entry name" value="HALOACID DEHALOGENASE, TYPE II (AFU_ORTHOLOGUE AFUA_2G07750)-RELATED"/>
    <property type="match status" value="1"/>
</dbReference>
<dbReference type="InterPro" id="IPR023214">
    <property type="entry name" value="HAD_sf"/>
</dbReference>
<gene>
    <name evidence="2" type="ORF">MNBD_CHLOROFLEXI01-5087</name>
</gene>
<reference evidence="2" key="1">
    <citation type="submission" date="2018-06" db="EMBL/GenBank/DDBJ databases">
        <authorList>
            <person name="Zhirakovskaya E."/>
        </authorList>
    </citation>
    <scope>NUCLEOTIDE SEQUENCE</scope>
</reference>